<evidence type="ECO:0000313" key="3">
    <source>
        <dbReference type="EMBL" id="GAA1971476.1"/>
    </source>
</evidence>
<name>A0ABP5CZ92_9ACTN</name>
<keyword evidence="4" id="KW-1185">Reference proteome</keyword>
<comment type="caution">
    <text evidence="3">The sequence shown here is derived from an EMBL/GenBank/DDBJ whole genome shotgun (WGS) entry which is preliminary data.</text>
</comment>
<dbReference type="EMBL" id="BAAAQM010000017">
    <property type="protein sequence ID" value="GAA1971476.1"/>
    <property type="molecule type" value="Genomic_DNA"/>
</dbReference>
<dbReference type="PANTHER" id="PTHR23150:SF19">
    <property type="entry name" value="FORMYLGLYCINE-GENERATING ENZYME"/>
    <property type="match status" value="1"/>
</dbReference>
<dbReference type="InterPro" id="IPR005532">
    <property type="entry name" value="SUMF_dom"/>
</dbReference>
<feature type="region of interest" description="Disordered" evidence="1">
    <location>
        <begin position="293"/>
        <end position="341"/>
    </location>
</feature>
<evidence type="ECO:0000313" key="4">
    <source>
        <dbReference type="Proteomes" id="UP001499854"/>
    </source>
</evidence>
<gene>
    <name evidence="3" type="ORF">GCM10009838_33540</name>
</gene>
<evidence type="ECO:0000256" key="1">
    <source>
        <dbReference type="SAM" id="MobiDB-lite"/>
    </source>
</evidence>
<protein>
    <submittedName>
        <fullName evidence="3">Formylglycine-generating enzyme family protein</fullName>
    </submittedName>
</protein>
<dbReference type="SUPFAM" id="SSF56436">
    <property type="entry name" value="C-type lectin-like"/>
    <property type="match status" value="1"/>
</dbReference>
<dbReference type="InterPro" id="IPR051043">
    <property type="entry name" value="Sulfatase_Mod_Factor_Kinase"/>
</dbReference>
<dbReference type="Gene3D" id="3.90.1580.10">
    <property type="entry name" value="paralog of FGE (formylglycine-generating enzyme)"/>
    <property type="match status" value="1"/>
</dbReference>
<reference evidence="4" key="1">
    <citation type="journal article" date="2019" name="Int. J. Syst. Evol. Microbiol.">
        <title>The Global Catalogue of Microorganisms (GCM) 10K type strain sequencing project: providing services to taxonomists for standard genome sequencing and annotation.</title>
        <authorList>
            <consortium name="The Broad Institute Genomics Platform"/>
            <consortium name="The Broad Institute Genome Sequencing Center for Infectious Disease"/>
            <person name="Wu L."/>
            <person name="Ma J."/>
        </authorList>
    </citation>
    <scope>NUCLEOTIDE SEQUENCE [LARGE SCALE GENOMIC DNA]</scope>
    <source>
        <strain evidence="4">JCM 16013</strain>
    </source>
</reference>
<dbReference type="Pfam" id="PF03781">
    <property type="entry name" value="FGE-sulfatase"/>
    <property type="match status" value="1"/>
</dbReference>
<evidence type="ECO:0000259" key="2">
    <source>
        <dbReference type="Pfam" id="PF03781"/>
    </source>
</evidence>
<accession>A0ABP5CZ92</accession>
<dbReference type="PANTHER" id="PTHR23150">
    <property type="entry name" value="SULFATASE MODIFYING FACTOR 1, 2"/>
    <property type="match status" value="1"/>
</dbReference>
<feature type="compositionally biased region" description="Basic residues" evidence="1">
    <location>
        <begin position="332"/>
        <end position="341"/>
    </location>
</feature>
<proteinExistence type="predicted"/>
<organism evidence="3 4">
    <name type="scientific">Catenulispora subtropica</name>
    <dbReference type="NCBI Taxonomy" id="450798"/>
    <lineage>
        <taxon>Bacteria</taxon>
        <taxon>Bacillati</taxon>
        <taxon>Actinomycetota</taxon>
        <taxon>Actinomycetes</taxon>
        <taxon>Catenulisporales</taxon>
        <taxon>Catenulisporaceae</taxon>
        <taxon>Catenulispora</taxon>
    </lineage>
</organism>
<dbReference type="InterPro" id="IPR042095">
    <property type="entry name" value="SUMF_sf"/>
</dbReference>
<feature type="domain" description="Sulfatase-modifying factor enzyme-like" evidence="2">
    <location>
        <begin position="6"/>
        <end position="292"/>
    </location>
</feature>
<sequence length="341" mass="37181">MSVTATRVPLPGGVFTFGSDDFYRDERPARPASVGAFALDRHPVTNAQFAAFVDATGYLTTAERPLTPSQFPDLADEDREPGSLVFTGTAGPVPLTDSRRWWSWVPGANWHRPRGPGSSLDGLEKHPAVHVSFNDATAYAIWAGGRLPTEAEWEYAARGGRPPTTYAWGDERNPGGRVMANTWQGAFPYRNDGAAGWKGTSPVTAFPPNPFGLLDMIGNVWEWTADDYRRPDPTGARPCCAPAAPAGHCDTRRVLKGGSHLCAAEYCLRYRPAARSPQDPDSSASHIGFRVAYDIQDRTTRSAGRPGQTAPRSHQDPELIQPGEARGERRRMPGRSRRSLG</sequence>
<dbReference type="Proteomes" id="UP001499854">
    <property type="component" value="Unassembled WGS sequence"/>
</dbReference>
<dbReference type="InterPro" id="IPR016187">
    <property type="entry name" value="CTDL_fold"/>
</dbReference>
<dbReference type="RefSeq" id="WP_344657958.1">
    <property type="nucleotide sequence ID" value="NZ_BAAAQM010000017.1"/>
</dbReference>